<dbReference type="InterPro" id="IPR013762">
    <property type="entry name" value="Integrase-like_cat_sf"/>
</dbReference>
<evidence type="ECO:0000256" key="1">
    <source>
        <dbReference type="ARBA" id="ARBA00023172"/>
    </source>
</evidence>
<feature type="coiled-coil region" evidence="2">
    <location>
        <begin position="467"/>
        <end position="494"/>
    </location>
</feature>
<gene>
    <name evidence="3" type="ORF">NSED_06750</name>
</gene>
<dbReference type="OrthoDB" id="3363at2157"/>
<dbReference type="GO" id="GO:0015074">
    <property type="term" value="P:DNA integration"/>
    <property type="evidence" value="ECO:0007669"/>
    <property type="project" value="InterPro"/>
</dbReference>
<dbReference type="GeneID" id="13697142"/>
<evidence type="ECO:0000256" key="2">
    <source>
        <dbReference type="SAM" id="Coils"/>
    </source>
</evidence>
<reference evidence="3 4" key="1">
    <citation type="journal article" date="2012" name="J. Bacteriol.">
        <title>Draft Genome Sequence of an Ammonia-Oxidizing Archaeon, "Candidatus Nitrosopumilus sediminis" AR2, from Svalbard in the Arctic Circle.</title>
        <authorList>
            <person name="Park S.J."/>
            <person name="Kim J.G."/>
            <person name="Jung M.Y."/>
            <person name="Kim S.J."/>
            <person name="Cha I.T."/>
            <person name="Ghai R."/>
            <person name="Martin-Cuadrado A.B."/>
            <person name="Rodriguez-Valera F."/>
            <person name="Rhee S.K."/>
        </authorList>
    </citation>
    <scope>NUCLEOTIDE SEQUENCE [LARGE SCALE GENOMIC DNA]</scope>
    <source>
        <strain evidence="3 4">AR2</strain>
    </source>
</reference>
<dbReference type="SUPFAM" id="SSF56349">
    <property type="entry name" value="DNA breaking-rejoining enzymes"/>
    <property type="match status" value="1"/>
</dbReference>
<dbReference type="KEGG" id="nir:NSED_06750"/>
<name>K0BA81_9ARCH</name>
<dbReference type="Gene3D" id="1.10.443.10">
    <property type="entry name" value="Intergrase catalytic core"/>
    <property type="match status" value="1"/>
</dbReference>
<evidence type="ECO:0000313" key="3">
    <source>
        <dbReference type="EMBL" id="AFS83148.1"/>
    </source>
</evidence>
<dbReference type="eggNOG" id="arCOG01245">
    <property type="taxonomic scope" value="Archaea"/>
</dbReference>
<organism evidence="3 4">
    <name type="scientific">Candidatus Nitrosopumilus sediminis</name>
    <dbReference type="NCBI Taxonomy" id="1229909"/>
    <lineage>
        <taxon>Archaea</taxon>
        <taxon>Nitrososphaerota</taxon>
        <taxon>Nitrososphaeria</taxon>
        <taxon>Nitrosopumilales</taxon>
        <taxon>Nitrosopumilaceae</taxon>
        <taxon>Nitrosopumilus</taxon>
    </lineage>
</organism>
<dbReference type="GO" id="GO:0006310">
    <property type="term" value="P:DNA recombination"/>
    <property type="evidence" value="ECO:0007669"/>
    <property type="project" value="UniProtKB-KW"/>
</dbReference>
<dbReference type="GO" id="GO:0003677">
    <property type="term" value="F:DNA binding"/>
    <property type="evidence" value="ECO:0007669"/>
    <property type="project" value="InterPro"/>
</dbReference>
<evidence type="ECO:0000313" key="4">
    <source>
        <dbReference type="Proteomes" id="UP000006100"/>
    </source>
</evidence>
<proteinExistence type="predicted"/>
<dbReference type="PATRIC" id="fig|1229909.8.peg.1487"/>
<accession>K0BA81</accession>
<sequence length="505" mass="59447">MESKTYQVISEFDEQKDYGFSIRPRHKKCLTLLHNNQTLTPKDFLSKHLDDIGKKETPLKQKKDIFYQAMSIGKKIGVISDYSQYPIQFRDFSNLETVHYFTEQLRQDKRKNTKWDIHNLSPTQKSYLYALWNFSNWLYGKEFESNALIQTDLNEYKKIKSKTTLEGLEHFFTLYTNSHGSESDFIKMVKRYLYDKEKHGHKKANTIRIIRCAIEGYFEKNDSPIIFKFDEKARYNTTTSEEEEPQMSLEDVMKMLTIGRPTITQKAVILCKFHRGLDTSTFVDRFNFQVFEQLVEYFGTDQHPKWDLSLCPVPIKLTRIKTDYTHIGFLDVDAVQSIQDYLDSRFKKLGKVMQIGEPLFLNSQNLPISDYWIRQSFKRLANTSGIQQKLKRDGIMPKYQKDSHELRDLLKSTLIDCGTRFDITDQVIGHKPKDSYEKQSLLYPESVREEYSKASSKINIFSNLSSNLQKTANVQQLQNQVMSLQEEVKRLIQKDMIREQIVSIN</sequence>
<dbReference type="InterPro" id="IPR011010">
    <property type="entry name" value="DNA_brk_join_enz"/>
</dbReference>
<dbReference type="Proteomes" id="UP000006100">
    <property type="component" value="Chromosome"/>
</dbReference>
<dbReference type="STRING" id="1229909.NSED_06750"/>
<dbReference type="RefSeq" id="WP_014965518.1">
    <property type="nucleotide sequence ID" value="NC_018656.1"/>
</dbReference>
<dbReference type="EMBL" id="CP003843">
    <property type="protein sequence ID" value="AFS83148.1"/>
    <property type="molecule type" value="Genomic_DNA"/>
</dbReference>
<keyword evidence="4" id="KW-1185">Reference proteome</keyword>
<protein>
    <submittedName>
        <fullName evidence="3">Uncharacterized protein</fullName>
    </submittedName>
</protein>
<keyword evidence="2" id="KW-0175">Coiled coil</keyword>
<dbReference type="AlphaFoldDB" id="K0BA81"/>
<keyword evidence="1" id="KW-0233">DNA recombination</keyword>
<dbReference type="HOGENOM" id="CLU_041515_0_0_2"/>